<feature type="compositionally biased region" description="Low complexity" evidence="2">
    <location>
        <begin position="1117"/>
        <end position="1134"/>
    </location>
</feature>
<evidence type="ECO:0000313" key="3">
    <source>
        <dbReference type="EMBL" id="NYD49580.1"/>
    </source>
</evidence>
<feature type="compositionally biased region" description="Low complexity" evidence="2">
    <location>
        <begin position="1218"/>
        <end position="1230"/>
    </location>
</feature>
<feature type="compositionally biased region" description="Pro residues" evidence="2">
    <location>
        <begin position="969"/>
        <end position="978"/>
    </location>
</feature>
<feature type="coiled-coil region" evidence="1">
    <location>
        <begin position="813"/>
        <end position="840"/>
    </location>
</feature>
<feature type="compositionally biased region" description="Pro residues" evidence="2">
    <location>
        <begin position="1107"/>
        <end position="1116"/>
    </location>
</feature>
<feature type="compositionally biased region" description="Low complexity" evidence="2">
    <location>
        <begin position="920"/>
        <end position="942"/>
    </location>
</feature>
<gene>
    <name evidence="3" type="ORF">BJY14_005563</name>
</gene>
<feature type="compositionally biased region" description="Low complexity" evidence="2">
    <location>
        <begin position="1044"/>
        <end position="1059"/>
    </location>
</feature>
<feature type="compositionally biased region" description="Low complexity" evidence="2">
    <location>
        <begin position="1152"/>
        <end position="1161"/>
    </location>
</feature>
<feature type="region of interest" description="Disordered" evidence="2">
    <location>
        <begin position="903"/>
        <end position="1289"/>
    </location>
</feature>
<feature type="compositionally biased region" description="Low complexity" evidence="2">
    <location>
        <begin position="1246"/>
        <end position="1261"/>
    </location>
</feature>
<dbReference type="RefSeq" id="WP_179846266.1">
    <property type="nucleotide sequence ID" value="NZ_JACCBA010000001.1"/>
</dbReference>
<protein>
    <submittedName>
        <fullName evidence="3">Uncharacterized protein</fullName>
    </submittedName>
</protein>
<evidence type="ECO:0000256" key="1">
    <source>
        <dbReference type="SAM" id="Coils"/>
    </source>
</evidence>
<evidence type="ECO:0000313" key="4">
    <source>
        <dbReference type="Proteomes" id="UP000529783"/>
    </source>
</evidence>
<keyword evidence="4" id="KW-1185">Reference proteome</keyword>
<evidence type="ECO:0000256" key="2">
    <source>
        <dbReference type="SAM" id="MobiDB-lite"/>
    </source>
</evidence>
<feature type="compositionally biased region" description="Basic and acidic residues" evidence="2">
    <location>
        <begin position="1264"/>
        <end position="1273"/>
    </location>
</feature>
<sequence length="1348" mass="145506">MPDEAPGPGRPDRALDEAAAREADHAARLLGYLRDLARSRWRPSRDLADHDHVHWLAGLPGDVYVEADAGPGEVLFSVPVIPLTPPVVLEEFDGWLALRNWYRILRDLSGEEAVLATGLLSWRPAVHDHLLSTPVRIVLDERTERVDVVLAGHTTLRDRELLSGHPGFRPADWIADAVQAGQGFGLNASVGDVLRKWCQVALTSPADYREDWTPDADAASPVPRLRLAPALVVRPARREAVADHHARLLSLLPRGVPEGVARFVSPELKPQVMHIPERAPETVPDLMAGLLARGRRVLVATSGPAASAALRGALPPGLAALTATDAAMAARVAEAVRAAGDPGLDALAEREEAAALRVAEITERLRGGGPPEPPQDLRGEEPELSWMPVRPDLPPGPPISRSEAAELVVLLAEETAARKARTEQRDVDPGALPSAAYVRTLIEAESAAAERAERSRTELSQLLRDSDVTLLARLDGDASVVGAALRDLGLEGHPGGWNPSDLAVRALGDALAERRPLIWARVVEMTSRAQWAEHALGELSGHRVELPSDADLRGLAAAAQDLRAYLADGGALKRGPLRSGAQRQAEPLLATVKVDGAAPTTPELLDIVNTDLMVRITCRELQYVWEAAGISFPADLPPGERVARFVRAHARLARVRDAMTALDSTRRLLERSGFRVPLAHPIQWHDYAAALRNALEGLGVSRATADLDALRDSIGPADGDDPPELRAALAAVDARDAAAYGRALGALAEARHERSRQIRCEELVARVRAVHPDLANLMIATDGDEVWHARTRRWDDAWTWARRRAAATGPAAADRLRDALAEAEGALREARADLTSARAAAAARARSGPDIVPAWILPLWRVPDVLPPAPDGFDVVIVDGEHEAGAEALFVLWHAPRTILVGPSGPDLPPPEGPPPNPRLPSGLHEVITPTTPLFTALTAPRTRPERPDVTQRDIPIQPPRPKPHEPPRPQTPAPGPPPRKEAETRPRDPRPLERPKEPRQDARRPDVTQQDVRARPPARPGAGASGQGIPPRRLDAARREAQGEAQPRPGGRAAGIPPRRLDAMRRDDPTKEAGTQPTGPNPRVPEPEHAQPPSHSDIPAIWGKPGPLPKPPQQPHPQAENPARTAPAPQAQPGHQVPSRPQSDDPTQAGPRQRPQQPQPHTQAEGPARTGPAPQAPPRHQVPARPQSADAAQAGPRQERPQQSQPRPQAEGLARTGPAPQAQPGQQVPSRAQAEDAAQVEPRQRPQQPQPRSQTESPPQAEARQERSRRPEGSGGQAKVRRGRSIASYKRPELVEIVGHVAELEPDLTDDQIVELVTRLLGCPEDEALLVGARLRYAVEAYREGTR</sequence>
<reference evidence="3 4" key="1">
    <citation type="submission" date="2020-07" db="EMBL/GenBank/DDBJ databases">
        <title>Sequencing the genomes of 1000 actinobacteria strains.</title>
        <authorList>
            <person name="Klenk H.-P."/>
        </authorList>
    </citation>
    <scope>NUCLEOTIDE SEQUENCE [LARGE SCALE GENOMIC DNA]</scope>
    <source>
        <strain evidence="3 4">DSM 40398</strain>
    </source>
</reference>
<feature type="compositionally biased region" description="Pro residues" evidence="2">
    <location>
        <begin position="906"/>
        <end position="919"/>
    </location>
</feature>
<feature type="compositionally biased region" description="Basic and acidic residues" evidence="2">
    <location>
        <begin position="1060"/>
        <end position="1072"/>
    </location>
</feature>
<accession>A0A7Y9ELY3</accession>
<feature type="compositionally biased region" description="Basic and acidic residues" evidence="2">
    <location>
        <begin position="943"/>
        <end position="952"/>
    </location>
</feature>
<feature type="compositionally biased region" description="Basic and acidic residues" evidence="2">
    <location>
        <begin position="1033"/>
        <end position="1043"/>
    </location>
</feature>
<dbReference type="EMBL" id="JACCBA010000001">
    <property type="protein sequence ID" value="NYD49580.1"/>
    <property type="molecule type" value="Genomic_DNA"/>
</dbReference>
<feature type="region of interest" description="Disordered" evidence="2">
    <location>
        <begin position="365"/>
        <end position="388"/>
    </location>
</feature>
<organism evidence="3 4">
    <name type="scientific">Actinomadura luteofluorescens</name>
    <dbReference type="NCBI Taxonomy" id="46163"/>
    <lineage>
        <taxon>Bacteria</taxon>
        <taxon>Bacillati</taxon>
        <taxon>Actinomycetota</taxon>
        <taxon>Actinomycetes</taxon>
        <taxon>Streptosporangiales</taxon>
        <taxon>Thermomonosporaceae</taxon>
        <taxon>Actinomadura</taxon>
    </lineage>
</organism>
<feature type="compositionally biased region" description="Basic and acidic residues" evidence="2">
    <location>
        <begin position="979"/>
        <end position="1007"/>
    </location>
</feature>
<dbReference type="Proteomes" id="UP000529783">
    <property type="component" value="Unassembled WGS sequence"/>
</dbReference>
<comment type="caution">
    <text evidence="3">The sequence shown here is derived from an EMBL/GenBank/DDBJ whole genome shotgun (WGS) entry which is preliminary data.</text>
</comment>
<proteinExistence type="predicted"/>
<name>A0A7Y9ELY3_9ACTN</name>
<keyword evidence="1" id="KW-0175">Coiled coil</keyword>